<dbReference type="AlphaFoldDB" id="A0A914Y8G8"/>
<dbReference type="Gene3D" id="2.170.140.10">
    <property type="entry name" value="Chitin binding domain"/>
    <property type="match status" value="2"/>
</dbReference>
<dbReference type="Proteomes" id="UP000887577">
    <property type="component" value="Unplaced"/>
</dbReference>
<dbReference type="InterPro" id="IPR029070">
    <property type="entry name" value="Chitinase_insertion_sf"/>
</dbReference>
<dbReference type="SUPFAM" id="SSF54556">
    <property type="entry name" value="Chitinase insertion domain"/>
    <property type="match status" value="1"/>
</dbReference>
<comment type="similarity">
    <text evidence="1">Belongs to the glycosyl hydrolase 18 family. Chitinase class II subfamily.</text>
</comment>
<proteinExistence type="inferred from homology"/>
<evidence type="ECO:0000256" key="2">
    <source>
        <dbReference type="ARBA" id="ARBA00022669"/>
    </source>
</evidence>
<evidence type="ECO:0000259" key="3">
    <source>
        <dbReference type="PROSITE" id="PS50940"/>
    </source>
</evidence>
<feature type="domain" description="GH18" evidence="4">
    <location>
        <begin position="32"/>
        <end position="421"/>
    </location>
</feature>
<dbReference type="Gene3D" id="3.10.50.10">
    <property type="match status" value="1"/>
</dbReference>
<dbReference type="InterPro" id="IPR001223">
    <property type="entry name" value="Glyco_hydro18_cat"/>
</dbReference>
<dbReference type="CDD" id="cd02872">
    <property type="entry name" value="GH18_chitolectin_chitotriosidase"/>
    <property type="match status" value="1"/>
</dbReference>
<dbReference type="FunFam" id="3.10.50.10:FF:000008">
    <property type="entry name" value="Chitinase 11"/>
    <property type="match status" value="1"/>
</dbReference>
<dbReference type="Pfam" id="PF01607">
    <property type="entry name" value="CBM_14"/>
    <property type="match status" value="2"/>
</dbReference>
<protein>
    <submittedName>
        <fullName evidence="6">Chitinase</fullName>
    </submittedName>
</protein>
<dbReference type="SMART" id="SM00636">
    <property type="entry name" value="Glyco_18"/>
    <property type="match status" value="1"/>
</dbReference>
<dbReference type="InterPro" id="IPR050314">
    <property type="entry name" value="Glycosyl_Hydrlase_18"/>
</dbReference>
<dbReference type="PANTHER" id="PTHR11177">
    <property type="entry name" value="CHITINASE"/>
    <property type="match status" value="1"/>
</dbReference>
<evidence type="ECO:0000259" key="4">
    <source>
        <dbReference type="PROSITE" id="PS51910"/>
    </source>
</evidence>
<accession>A0A914Y8G8</accession>
<dbReference type="SMART" id="SM00494">
    <property type="entry name" value="ChtBD2"/>
    <property type="match status" value="2"/>
</dbReference>
<dbReference type="PROSITE" id="PS51910">
    <property type="entry name" value="GH18_2"/>
    <property type="match status" value="1"/>
</dbReference>
<evidence type="ECO:0000313" key="5">
    <source>
        <dbReference type="Proteomes" id="UP000887577"/>
    </source>
</evidence>
<dbReference type="InterPro" id="IPR002557">
    <property type="entry name" value="Chitin-bd_dom"/>
</dbReference>
<dbReference type="InterPro" id="IPR036508">
    <property type="entry name" value="Chitin-bd_dom_sf"/>
</dbReference>
<dbReference type="Pfam" id="PF00704">
    <property type="entry name" value="Glyco_hydro_18"/>
    <property type="match status" value="1"/>
</dbReference>
<dbReference type="GO" id="GO:0006032">
    <property type="term" value="P:chitin catabolic process"/>
    <property type="evidence" value="ECO:0007669"/>
    <property type="project" value="TreeGrafter"/>
</dbReference>
<dbReference type="GO" id="GO:0005975">
    <property type="term" value="P:carbohydrate metabolic process"/>
    <property type="evidence" value="ECO:0007669"/>
    <property type="project" value="InterPro"/>
</dbReference>
<dbReference type="GO" id="GO:0004568">
    <property type="term" value="F:chitinase activity"/>
    <property type="evidence" value="ECO:0007669"/>
    <property type="project" value="TreeGrafter"/>
</dbReference>
<name>A0A914Y8G8_9BILA</name>
<evidence type="ECO:0000256" key="1">
    <source>
        <dbReference type="ARBA" id="ARBA00009121"/>
    </source>
</evidence>
<dbReference type="SUPFAM" id="SSF57625">
    <property type="entry name" value="Invertebrate chitin-binding proteins"/>
    <property type="match status" value="2"/>
</dbReference>
<feature type="domain" description="Chitin-binding type-2" evidence="3">
    <location>
        <begin position="450"/>
        <end position="506"/>
    </location>
</feature>
<dbReference type="Gene3D" id="3.20.20.80">
    <property type="entry name" value="Glycosidases"/>
    <property type="match status" value="1"/>
</dbReference>
<reference evidence="6" key="1">
    <citation type="submission" date="2022-11" db="UniProtKB">
        <authorList>
            <consortium name="WormBaseParasite"/>
        </authorList>
    </citation>
    <scope>IDENTIFICATION</scope>
</reference>
<evidence type="ECO:0000313" key="6">
    <source>
        <dbReference type="WBParaSite" id="PSU_v2.g16494.t1"/>
    </source>
</evidence>
<dbReference type="InterPro" id="IPR011583">
    <property type="entry name" value="Chitinase_II/V-like_cat"/>
</dbReference>
<feature type="domain" description="Chitin-binding type-2" evidence="3">
    <location>
        <begin position="524"/>
        <end position="578"/>
    </location>
</feature>
<dbReference type="WBParaSite" id="PSU_v2.g16494.t1">
    <property type="protein sequence ID" value="PSU_v2.g16494.t1"/>
    <property type="gene ID" value="PSU_v2.g16494"/>
</dbReference>
<dbReference type="PROSITE" id="PS50940">
    <property type="entry name" value="CHIT_BIND_II"/>
    <property type="match status" value="2"/>
</dbReference>
<keyword evidence="2" id="KW-0147">Chitin-binding</keyword>
<dbReference type="GO" id="GO:0005576">
    <property type="term" value="C:extracellular region"/>
    <property type="evidence" value="ECO:0007669"/>
    <property type="project" value="InterPro"/>
</dbReference>
<dbReference type="GO" id="GO:0008061">
    <property type="term" value="F:chitin binding"/>
    <property type="evidence" value="ECO:0007669"/>
    <property type="project" value="UniProtKB-KW"/>
</dbReference>
<sequence length="581" mass="64926">MRDIYILACFATFFTVSYAYYPVATLNEESQYIRPCYFTNWAQYRNGRAKYMPEDYIPGLCTHILYAFGWMHENYTAKAYDPADLPNDWAGEGMFARVNNQKKRDPKLKTLLSFGGWSFGTRLFSGMAATNATRKTFIDSAIAFVRQYGFDGMFFTFFLNIIFFILTGIDIDWEYPVGPNDKVNYVIFIKELRDAAIQESQQFHKDRLLITAAVAAGTANIDNGYDIPALANLFDFILLMSYDFHGAWEQHTGMNGPLFPRNSDPDWMKLWSVSGAANYWAEKGMPRSKIILGIPTYGRGWTLKDATNTSVGAPGSTAKSTNFVHEAGTGAYFEFCEMLAAGAATKVDEQTKVPYLVYGDQWFSYDDVNSIELKLNWLKKEKYGGAFVWTLDFDDFNGQCSNGNGVKYPLIGTIAKSLGGVDISLISPPVVPTGTPLPPIETVAPPLDLNRLCDGQVDGFQALPNSCVDFLLCVSNKGFLVNCPDSLEYSIRLGYCTHASLADCSRAETVTKPPPRKTTDYGKKFLCKSDGFFPDNQSCSKFYRCVNGVAYHFDCPVGLNFSKETLMCDHPTAAQCEFAII</sequence>
<keyword evidence="5" id="KW-1185">Reference proteome</keyword>
<dbReference type="SUPFAM" id="SSF51445">
    <property type="entry name" value="(Trans)glycosidases"/>
    <property type="match status" value="1"/>
</dbReference>
<dbReference type="InterPro" id="IPR017853">
    <property type="entry name" value="GH"/>
</dbReference>
<dbReference type="PANTHER" id="PTHR11177:SF400">
    <property type="entry name" value="ENDOCHITINASE-RELATED"/>
    <property type="match status" value="1"/>
</dbReference>
<organism evidence="5 6">
    <name type="scientific">Panagrolaimus superbus</name>
    <dbReference type="NCBI Taxonomy" id="310955"/>
    <lineage>
        <taxon>Eukaryota</taxon>
        <taxon>Metazoa</taxon>
        <taxon>Ecdysozoa</taxon>
        <taxon>Nematoda</taxon>
        <taxon>Chromadorea</taxon>
        <taxon>Rhabditida</taxon>
        <taxon>Tylenchina</taxon>
        <taxon>Panagrolaimomorpha</taxon>
        <taxon>Panagrolaimoidea</taxon>
        <taxon>Panagrolaimidae</taxon>
        <taxon>Panagrolaimus</taxon>
    </lineage>
</organism>